<dbReference type="PANTHER" id="PTHR23282:SF101">
    <property type="entry name" value="MAM DOMAIN-CONTAINING PROTEIN"/>
    <property type="match status" value="1"/>
</dbReference>
<protein>
    <recommendedName>
        <fullName evidence="2">MAM domain-containing protein</fullName>
    </recommendedName>
</protein>
<keyword evidence="4" id="KW-1185">Reference proteome</keyword>
<dbReference type="PROSITE" id="PS50060">
    <property type="entry name" value="MAM_2"/>
    <property type="match status" value="1"/>
</dbReference>
<dbReference type="SUPFAM" id="SSF49899">
    <property type="entry name" value="Concanavalin A-like lectins/glucanases"/>
    <property type="match status" value="1"/>
</dbReference>
<dbReference type="Gene3D" id="2.60.120.200">
    <property type="match status" value="1"/>
</dbReference>
<dbReference type="AlphaFoldDB" id="A0A8W8NQA6"/>
<dbReference type="InterPro" id="IPR013320">
    <property type="entry name" value="ConA-like_dom_sf"/>
</dbReference>
<keyword evidence="1" id="KW-0472">Membrane</keyword>
<dbReference type="Proteomes" id="UP000005408">
    <property type="component" value="Unassembled WGS sequence"/>
</dbReference>
<dbReference type="PANTHER" id="PTHR23282">
    <property type="entry name" value="APICAL ENDOSOMAL GLYCOPROTEIN PRECURSOR"/>
    <property type="match status" value="1"/>
</dbReference>
<keyword evidence="1" id="KW-0812">Transmembrane</keyword>
<evidence type="ECO:0000313" key="3">
    <source>
        <dbReference type="EnsemblMetazoa" id="G6759.1:cds"/>
    </source>
</evidence>
<evidence type="ECO:0000256" key="1">
    <source>
        <dbReference type="SAM" id="Phobius"/>
    </source>
</evidence>
<accession>A0A8W8NQA6</accession>
<dbReference type="EnsemblMetazoa" id="G6759.1">
    <property type="protein sequence ID" value="G6759.1:cds"/>
    <property type="gene ID" value="G6759"/>
</dbReference>
<reference evidence="3" key="1">
    <citation type="submission" date="2022-08" db="UniProtKB">
        <authorList>
            <consortium name="EnsemblMetazoa"/>
        </authorList>
    </citation>
    <scope>IDENTIFICATION</scope>
    <source>
        <strain evidence="3">05x7-T-G4-1.051#20</strain>
    </source>
</reference>
<sequence length="441" mass="50030">MNGKTRTSNTGPSRNIEGNYFSFIKASGERNRDKAILISKFDLKDVNITLRLFYNMYGDDIRTLKVYSTKENRLFTKRGNQGKKWKNTSITTLILGSQNLFVSADVDGDSHGDIAIDDIQIKVNQPDYPRTWLRSSDECVRKVASYLIPHTQLDSTQCSFYESRERWTGILRPHQKSTTADIKEKGRYPTWIQAYNVNNGALVWEPFNSTMMKSFICVKTHNILSSENDTCITRRHETDSDSVNPLGGRTKSNRDMIIGTVVAIVVAIIFIIMVLIIFKRNLKMKIEHKMNNMAMTNVTYERQNDVIAIKKTYSNNCLNSDEHPDQENYYVNQKPVESGLADHSTVQPTEGDYDHLHATNNSKTSANDNVYSHMTDDQYGFQEKPEDDTYDHSSFGLAVESEYGAAVVEEDGSNTYDHTSSINAASGAIGDDQDIYQNTMD</sequence>
<keyword evidence="1" id="KW-1133">Transmembrane helix</keyword>
<feature type="domain" description="MAM" evidence="2">
    <location>
        <begin position="1"/>
        <end position="141"/>
    </location>
</feature>
<feature type="transmembrane region" description="Helical" evidence="1">
    <location>
        <begin position="256"/>
        <end position="278"/>
    </location>
</feature>
<dbReference type="Pfam" id="PF00629">
    <property type="entry name" value="MAM"/>
    <property type="match status" value="1"/>
</dbReference>
<dbReference type="InterPro" id="IPR000998">
    <property type="entry name" value="MAM_dom"/>
</dbReference>
<organism evidence="3 4">
    <name type="scientific">Magallana gigas</name>
    <name type="common">Pacific oyster</name>
    <name type="synonym">Crassostrea gigas</name>
    <dbReference type="NCBI Taxonomy" id="29159"/>
    <lineage>
        <taxon>Eukaryota</taxon>
        <taxon>Metazoa</taxon>
        <taxon>Spiralia</taxon>
        <taxon>Lophotrochozoa</taxon>
        <taxon>Mollusca</taxon>
        <taxon>Bivalvia</taxon>
        <taxon>Autobranchia</taxon>
        <taxon>Pteriomorphia</taxon>
        <taxon>Ostreida</taxon>
        <taxon>Ostreoidea</taxon>
        <taxon>Ostreidae</taxon>
        <taxon>Magallana</taxon>
    </lineage>
</organism>
<dbReference type="GO" id="GO:0016020">
    <property type="term" value="C:membrane"/>
    <property type="evidence" value="ECO:0007669"/>
    <property type="project" value="InterPro"/>
</dbReference>
<dbReference type="InterPro" id="IPR051560">
    <property type="entry name" value="MAM_domain-containing"/>
</dbReference>
<evidence type="ECO:0000313" key="4">
    <source>
        <dbReference type="Proteomes" id="UP000005408"/>
    </source>
</evidence>
<evidence type="ECO:0000259" key="2">
    <source>
        <dbReference type="PROSITE" id="PS50060"/>
    </source>
</evidence>
<proteinExistence type="predicted"/>
<name>A0A8W8NQA6_MAGGI</name>